<dbReference type="AlphaFoldDB" id="A0A0V0T665"/>
<protein>
    <submittedName>
        <fullName evidence="1">Uncharacterized protein</fullName>
    </submittedName>
</protein>
<dbReference type="EMBL" id="JYDJ01000556">
    <property type="protein sequence ID" value="KRX34510.1"/>
    <property type="molecule type" value="Genomic_DNA"/>
</dbReference>
<keyword evidence="2" id="KW-1185">Reference proteome</keyword>
<reference evidence="1 2" key="1">
    <citation type="submission" date="2015-01" db="EMBL/GenBank/DDBJ databases">
        <title>Evolution of Trichinella species and genotypes.</title>
        <authorList>
            <person name="Korhonen P.K."/>
            <person name="Edoardo P."/>
            <person name="Giuseppe L.R."/>
            <person name="Gasser R.B."/>
        </authorList>
    </citation>
    <scope>NUCLEOTIDE SEQUENCE [LARGE SCALE GENOMIC DNA]</scope>
    <source>
        <strain evidence="1">ISS417</strain>
    </source>
</reference>
<evidence type="ECO:0000313" key="2">
    <source>
        <dbReference type="Proteomes" id="UP000055048"/>
    </source>
</evidence>
<gene>
    <name evidence="1" type="ORF">T05_14736</name>
</gene>
<organism evidence="1 2">
    <name type="scientific">Trichinella murrelli</name>
    <dbReference type="NCBI Taxonomy" id="144512"/>
    <lineage>
        <taxon>Eukaryota</taxon>
        <taxon>Metazoa</taxon>
        <taxon>Ecdysozoa</taxon>
        <taxon>Nematoda</taxon>
        <taxon>Enoplea</taxon>
        <taxon>Dorylaimia</taxon>
        <taxon>Trichinellida</taxon>
        <taxon>Trichinellidae</taxon>
        <taxon>Trichinella</taxon>
    </lineage>
</organism>
<accession>A0A0V0T665</accession>
<evidence type="ECO:0000313" key="1">
    <source>
        <dbReference type="EMBL" id="KRX34510.1"/>
    </source>
</evidence>
<sequence length="167" mass="18319">MTSLGGMCSTSPSLAHRTSSHMLVELAAYRITQQVPHDDAIVRCRYTVSAEEVFRLLQTLRAIYLLTRHPMLRAALFGGGWFVAPIWLLSQSSLGDDASTVSPVLQRPPPIHHCKSQEQTTTIASAVDNKRTTVTLSRSSSIYLFKTFVNVSNADSVVDVGEPACQE</sequence>
<name>A0A0V0T665_9BILA</name>
<comment type="caution">
    <text evidence="1">The sequence shown here is derived from an EMBL/GenBank/DDBJ whole genome shotgun (WGS) entry which is preliminary data.</text>
</comment>
<dbReference type="OrthoDB" id="10503430at2759"/>
<proteinExistence type="predicted"/>
<dbReference type="Proteomes" id="UP000055048">
    <property type="component" value="Unassembled WGS sequence"/>
</dbReference>